<name>A0AA51RQU5_9GAMM</name>
<keyword evidence="4" id="KW-0479">Metal-binding</keyword>
<keyword evidence="3" id="KW-0808">Transferase</keyword>
<dbReference type="PROSITE" id="PS00723">
    <property type="entry name" value="POLYPRENYL_SYNTHASE_1"/>
    <property type="match status" value="1"/>
</dbReference>
<gene>
    <name evidence="7" type="ORF">Q9312_11600</name>
</gene>
<dbReference type="GO" id="GO:0004659">
    <property type="term" value="F:prenyltransferase activity"/>
    <property type="evidence" value="ECO:0007669"/>
    <property type="project" value="InterPro"/>
</dbReference>
<dbReference type="SFLD" id="SFLDS00005">
    <property type="entry name" value="Isoprenoid_Synthase_Type_I"/>
    <property type="match status" value="1"/>
</dbReference>
<evidence type="ECO:0000313" key="7">
    <source>
        <dbReference type="EMBL" id="WMS85862.1"/>
    </source>
</evidence>
<dbReference type="RefSeq" id="WP_309201015.1">
    <property type="nucleotide sequence ID" value="NZ_CP133548.1"/>
</dbReference>
<dbReference type="InterPro" id="IPR000092">
    <property type="entry name" value="Polyprenyl_synt"/>
</dbReference>
<comment type="cofactor">
    <cofactor evidence="1">
        <name>Mg(2+)</name>
        <dbReference type="ChEBI" id="CHEBI:18420"/>
    </cofactor>
</comment>
<evidence type="ECO:0000256" key="2">
    <source>
        <dbReference type="ARBA" id="ARBA00006706"/>
    </source>
</evidence>
<dbReference type="InterPro" id="IPR008949">
    <property type="entry name" value="Isoprenoid_synthase_dom_sf"/>
</dbReference>
<dbReference type="Pfam" id="PF00348">
    <property type="entry name" value="polyprenyl_synt"/>
    <property type="match status" value="1"/>
</dbReference>
<keyword evidence="6" id="KW-0414">Isoprene biosynthesis</keyword>
<evidence type="ECO:0000256" key="3">
    <source>
        <dbReference type="ARBA" id="ARBA00022679"/>
    </source>
</evidence>
<dbReference type="GO" id="GO:0008299">
    <property type="term" value="P:isoprenoid biosynthetic process"/>
    <property type="evidence" value="ECO:0007669"/>
    <property type="project" value="UniProtKB-KW"/>
</dbReference>
<dbReference type="Proteomes" id="UP001239782">
    <property type="component" value="Chromosome"/>
</dbReference>
<protein>
    <submittedName>
        <fullName evidence="7">Polyprenyl synthetase family protein</fullName>
    </submittedName>
</protein>
<evidence type="ECO:0000256" key="5">
    <source>
        <dbReference type="ARBA" id="ARBA00022842"/>
    </source>
</evidence>
<dbReference type="AlphaFoldDB" id="A0AA51RQU5"/>
<evidence type="ECO:0000313" key="8">
    <source>
        <dbReference type="Proteomes" id="UP001239782"/>
    </source>
</evidence>
<evidence type="ECO:0000256" key="1">
    <source>
        <dbReference type="ARBA" id="ARBA00001946"/>
    </source>
</evidence>
<dbReference type="KEGG" id="plei:Q9312_11600"/>
<keyword evidence="8" id="KW-1185">Reference proteome</keyword>
<keyword evidence="5" id="KW-0460">Magnesium</keyword>
<dbReference type="Gene3D" id="1.10.600.10">
    <property type="entry name" value="Farnesyl Diphosphate Synthase"/>
    <property type="match status" value="1"/>
</dbReference>
<dbReference type="SUPFAM" id="SSF48576">
    <property type="entry name" value="Terpenoid synthases"/>
    <property type="match status" value="1"/>
</dbReference>
<reference evidence="7 8" key="1">
    <citation type="submission" date="2023-08" db="EMBL/GenBank/DDBJ databases">
        <title>Pleionea litopenaei sp. nov., isolated from stomach of juvenile Litopenaeus vannamei.</title>
        <authorList>
            <person name="Rho A.M."/>
            <person name="Hwang C.Y."/>
        </authorList>
    </citation>
    <scope>NUCLEOTIDE SEQUENCE [LARGE SCALE GENOMIC DNA]</scope>
    <source>
        <strain evidence="7 8">HL-JVS1</strain>
    </source>
</reference>
<dbReference type="InterPro" id="IPR033749">
    <property type="entry name" value="Polyprenyl_synt_CS"/>
</dbReference>
<proteinExistence type="inferred from homology"/>
<evidence type="ECO:0000256" key="4">
    <source>
        <dbReference type="ARBA" id="ARBA00022723"/>
    </source>
</evidence>
<dbReference type="EMBL" id="CP133548">
    <property type="protein sequence ID" value="WMS85862.1"/>
    <property type="molecule type" value="Genomic_DNA"/>
</dbReference>
<sequence>MSDLHELTRAAEQGTELTHWPFNTLTRKDNVFSQTQSSHSTDEDFELNYRNAFKKAEKYAIDLVDLSLSNATFYKLEQLYLANPSLQRSHHSGISDDEHHQTIASWSFLEKMEADQQLKDYLQKSLEYLFIRDLGSTLDDKNTQETIQCYRKKIHKYIRNRSQQKDSLWSVESLLENDGVDPKIQQRLFWLKQRLYSIQGILPQHWDKTNCLRKLVKVIAGVVMHAMVEQKFTNREQQVEHLDRAITLGYCYGITYPFIDDVQDSTDLSNKDHQLFKDCIVASLTDKQSSKLPVFSEKNRVFMHHVYVKLDEALSLIKKLLKNDEQDNFFAQAYIFFRAQDEDRLMNKLRFVSVPSLLTPMILKSSGSRLIANQIVNLENEKAERFFYFGIYNQFNDDIKDIYEDLESDNLTPYTAYLKFPEKFECSPYRIYWSVVLYLIQNVYNQDKHFTRLILERSINAHKSLLNNVGHDKYLELKNTLLFTGNVGFDTLIEKMVVANNNIAWFDKWLSRYLSNHFEQDIKGSNSFKKKYKDYKQVVDRSIFEPLNQQSATDSLQQLALYSLNGGGKRMRSVIALHLMTTHYSFSEQDSYPVLQLLEYMHTASLIFDDLPAQDDADLRRGQPSLHKKIDNVANAELTGVFLIMKAVEMQSKINCASADKVLCSIQYAARTTQRICEGQRQDLDSKVTIDLNALEVMSSLKTGLALEAAWMIPALLAGESHNNLKSIEKLSHHIGIAFQIKDDLLDQSSQVITIGKPVQQDKHKASYVTALGVDEAERQLMLHYHAAREYLQQLHPSDWFLKQLLDVIVFRDQ</sequence>
<dbReference type="PANTHER" id="PTHR43281">
    <property type="entry name" value="FARNESYL DIPHOSPHATE SYNTHASE"/>
    <property type="match status" value="1"/>
</dbReference>
<evidence type="ECO:0000256" key="6">
    <source>
        <dbReference type="ARBA" id="ARBA00023229"/>
    </source>
</evidence>
<accession>A0AA51RQU5</accession>
<dbReference type="GO" id="GO:0046872">
    <property type="term" value="F:metal ion binding"/>
    <property type="evidence" value="ECO:0007669"/>
    <property type="project" value="UniProtKB-KW"/>
</dbReference>
<organism evidence="7 8">
    <name type="scientific">Pleionea litopenaei</name>
    <dbReference type="NCBI Taxonomy" id="3070815"/>
    <lineage>
        <taxon>Bacteria</taxon>
        <taxon>Pseudomonadati</taxon>
        <taxon>Pseudomonadota</taxon>
        <taxon>Gammaproteobacteria</taxon>
        <taxon>Oceanospirillales</taxon>
        <taxon>Pleioneaceae</taxon>
        <taxon>Pleionea</taxon>
    </lineage>
</organism>
<dbReference type="PROSITE" id="PS00444">
    <property type="entry name" value="POLYPRENYL_SYNTHASE_2"/>
    <property type="match status" value="1"/>
</dbReference>
<comment type="similarity">
    <text evidence="2">Belongs to the FPP/GGPP synthase family.</text>
</comment>
<dbReference type="PANTHER" id="PTHR43281:SF1">
    <property type="entry name" value="FARNESYL DIPHOSPHATE SYNTHASE"/>
    <property type="match status" value="1"/>
</dbReference>